<evidence type="ECO:0000313" key="4">
    <source>
        <dbReference type="Proteomes" id="UP000622797"/>
    </source>
</evidence>
<dbReference type="Gene3D" id="3.30.428.70">
    <property type="match status" value="1"/>
</dbReference>
<dbReference type="GO" id="GO:0003877">
    <property type="term" value="F:ATP:ADP adenylyltransferase activity"/>
    <property type="evidence" value="ECO:0007669"/>
    <property type="project" value="InterPro"/>
</dbReference>
<gene>
    <name evidence="3" type="ORF">FSARC_14243</name>
</gene>
<evidence type="ECO:0000259" key="1">
    <source>
        <dbReference type="Pfam" id="PF09830"/>
    </source>
</evidence>
<dbReference type="InterPro" id="IPR036265">
    <property type="entry name" value="HIT-like_sf"/>
</dbReference>
<protein>
    <recommendedName>
        <fullName evidence="5">ATP adenylyltransferase</fullName>
    </recommendedName>
</protein>
<dbReference type="InterPro" id="IPR009163">
    <property type="entry name" value="Ap4A_phos1/2"/>
</dbReference>
<dbReference type="AlphaFoldDB" id="A0A8H4SV56"/>
<dbReference type="OrthoDB" id="10267950at2759"/>
<dbReference type="EMBL" id="JABEXW010001181">
    <property type="protein sequence ID" value="KAF4946260.1"/>
    <property type="molecule type" value="Genomic_DNA"/>
</dbReference>
<comment type="caution">
    <text evidence="3">The sequence shown here is derived from an EMBL/GenBank/DDBJ whole genome shotgun (WGS) entry which is preliminary data.</text>
</comment>
<dbReference type="PANTHER" id="PTHR38420:SF1">
    <property type="entry name" value="PUTATIVE (AFU_ORTHOLOGUE AFUA_5G14690)-RELATED"/>
    <property type="match status" value="1"/>
</dbReference>
<sequence>MGDCGTIERKSNEGQVIWVRSAGASSNNTLTEFDLETVFDLLAEDSLIQYDYSFLTEIRNINGIRALEHKPADVHKGITLQSLANDNPRPGSDIFTAGTEVCTLGPAHFLAFNGFSSYRPHCMILTANWYRRQREPLDIEDYRAIHRFLNMHNSEFLVFFNCKAEAGCSRDHKHLQAIPKMSFEGEPWLNLDHYGDALPFTYYERKFAQDLTPHASLELYQQGLQQVERSLVQKTTEDDGAPPHYMIMDRGRMVIIPRRAAGIYPLGANSGGMLGMIWVKSEETMRKWLEIGPDKIITTGGIPKTTGG</sequence>
<evidence type="ECO:0000313" key="3">
    <source>
        <dbReference type="EMBL" id="KAF4946260.1"/>
    </source>
</evidence>
<dbReference type="PANTHER" id="PTHR38420">
    <property type="entry name" value="AP-4-A PHOSPHORYLASE II"/>
    <property type="match status" value="1"/>
</dbReference>
<dbReference type="GO" id="GO:0005524">
    <property type="term" value="F:ATP binding"/>
    <property type="evidence" value="ECO:0007669"/>
    <property type="project" value="InterPro"/>
</dbReference>
<dbReference type="InterPro" id="IPR019200">
    <property type="entry name" value="ATP_adenylylTrfase_C"/>
</dbReference>
<name>A0A8H4SV56_9HYPO</name>
<dbReference type="SUPFAM" id="SSF54197">
    <property type="entry name" value="HIT-like"/>
    <property type="match status" value="1"/>
</dbReference>
<dbReference type="Pfam" id="PF19327">
    <property type="entry name" value="Ap4A_phos_N"/>
    <property type="match status" value="1"/>
</dbReference>
<dbReference type="GO" id="GO:0009117">
    <property type="term" value="P:nucleotide metabolic process"/>
    <property type="evidence" value="ECO:0007669"/>
    <property type="project" value="InterPro"/>
</dbReference>
<proteinExistence type="predicted"/>
<dbReference type="Proteomes" id="UP000622797">
    <property type="component" value="Unassembled WGS sequence"/>
</dbReference>
<reference evidence="3" key="1">
    <citation type="journal article" date="2020" name="BMC Genomics">
        <title>Correction to: Identification and distribution of gene clusters required for synthesis of sphingolipid metabolism inhibitors in diverse species of the filamentous fungus Fusarium.</title>
        <authorList>
            <person name="Kim H.S."/>
            <person name="Lohmar J.M."/>
            <person name="Busman M."/>
            <person name="Brown D.W."/>
            <person name="Naumann T.A."/>
            <person name="Divon H.H."/>
            <person name="Lysoe E."/>
            <person name="Uhlig S."/>
            <person name="Proctor R.H."/>
        </authorList>
    </citation>
    <scope>NUCLEOTIDE SEQUENCE</scope>
    <source>
        <strain evidence="3">NRRL 20472</strain>
    </source>
</reference>
<dbReference type="Pfam" id="PF09830">
    <property type="entry name" value="ATP_transf"/>
    <property type="match status" value="1"/>
</dbReference>
<feature type="domain" description="ATP adenylyltransferase C-terminal" evidence="1">
    <location>
        <begin position="197"/>
        <end position="303"/>
    </location>
</feature>
<reference evidence="3" key="2">
    <citation type="submission" date="2020-05" db="EMBL/GenBank/DDBJ databases">
        <authorList>
            <person name="Kim H.-S."/>
            <person name="Proctor R.H."/>
            <person name="Brown D.W."/>
        </authorList>
    </citation>
    <scope>NUCLEOTIDE SEQUENCE</scope>
    <source>
        <strain evidence="3">NRRL 20472</strain>
    </source>
</reference>
<organism evidence="3 4">
    <name type="scientific">Fusarium sarcochroum</name>
    <dbReference type="NCBI Taxonomy" id="1208366"/>
    <lineage>
        <taxon>Eukaryota</taxon>
        <taxon>Fungi</taxon>
        <taxon>Dikarya</taxon>
        <taxon>Ascomycota</taxon>
        <taxon>Pezizomycotina</taxon>
        <taxon>Sordariomycetes</taxon>
        <taxon>Hypocreomycetidae</taxon>
        <taxon>Hypocreales</taxon>
        <taxon>Nectriaceae</taxon>
        <taxon>Fusarium</taxon>
        <taxon>Fusarium lateritium species complex</taxon>
    </lineage>
</organism>
<feature type="domain" description="Ap4A phosphorylase 1/2 N-terminal" evidence="2">
    <location>
        <begin position="101"/>
        <end position="180"/>
    </location>
</feature>
<evidence type="ECO:0008006" key="5">
    <source>
        <dbReference type="Google" id="ProtNLM"/>
    </source>
</evidence>
<evidence type="ECO:0000259" key="2">
    <source>
        <dbReference type="Pfam" id="PF19327"/>
    </source>
</evidence>
<keyword evidence="4" id="KW-1185">Reference proteome</keyword>
<dbReference type="InterPro" id="IPR045759">
    <property type="entry name" value="Ap4A_phos1/2_N"/>
</dbReference>
<accession>A0A8H4SV56</accession>
<dbReference type="InterPro" id="IPR043171">
    <property type="entry name" value="Ap4A_phos1/2-like"/>
</dbReference>